<evidence type="ECO:0000256" key="1">
    <source>
        <dbReference type="SAM" id="Coils"/>
    </source>
</evidence>
<evidence type="ECO:0000313" key="3">
    <source>
        <dbReference type="EMBL" id="RZI45660.1"/>
    </source>
</evidence>
<dbReference type="AlphaFoldDB" id="A0A4Q7DH70"/>
<proteinExistence type="predicted"/>
<keyword evidence="2" id="KW-0732">Signal</keyword>
<feature type="chain" id="PRO_5020940100" evidence="2">
    <location>
        <begin position="20"/>
        <end position="525"/>
    </location>
</feature>
<dbReference type="Proteomes" id="UP000293550">
    <property type="component" value="Unassembled WGS sequence"/>
</dbReference>
<reference evidence="3 4" key="1">
    <citation type="submission" date="2018-10" db="EMBL/GenBank/DDBJ databases">
        <title>An updated phylogeny of the Alphaproteobacteria reveals that the parasitic Rickettsiales and Holosporales have independent origins.</title>
        <authorList>
            <person name="Munoz-Gomez S.A."/>
            <person name="Hess S."/>
            <person name="Burger G."/>
            <person name="Lang B.F."/>
            <person name="Susko E."/>
            <person name="Slamovits C.H."/>
            <person name="Roger A.J."/>
        </authorList>
    </citation>
    <scope>NUCLEOTIDE SEQUENCE [LARGE SCALE GENOMIC DNA]</scope>
    <source>
        <strain evidence="3">HOLO01</strain>
    </source>
</reference>
<accession>A0A4Q7DH70</accession>
<dbReference type="EMBL" id="SCFB01000007">
    <property type="protein sequence ID" value="RZI45660.1"/>
    <property type="molecule type" value="Genomic_DNA"/>
</dbReference>
<dbReference type="RefSeq" id="WP_130154241.1">
    <property type="nucleotide sequence ID" value="NZ_SCFB01000007.1"/>
</dbReference>
<comment type="caution">
    <text evidence="3">The sequence shown here is derived from an EMBL/GenBank/DDBJ whole genome shotgun (WGS) entry which is preliminary data.</text>
</comment>
<feature type="signal peptide" evidence="2">
    <location>
        <begin position="1"/>
        <end position="19"/>
    </location>
</feature>
<evidence type="ECO:0000313" key="4">
    <source>
        <dbReference type="Proteomes" id="UP000293550"/>
    </source>
</evidence>
<evidence type="ECO:0000256" key="2">
    <source>
        <dbReference type="SAM" id="SignalP"/>
    </source>
</evidence>
<protein>
    <submittedName>
        <fullName evidence="3">Uncharacterized protein</fullName>
    </submittedName>
</protein>
<name>A0A4Q7DH70_9PROT</name>
<keyword evidence="4" id="KW-1185">Reference proteome</keyword>
<keyword evidence="1" id="KW-0175">Coiled coil</keyword>
<gene>
    <name evidence="3" type="ORF">EQU50_06045</name>
</gene>
<feature type="coiled-coil region" evidence="1">
    <location>
        <begin position="155"/>
        <end position="235"/>
    </location>
</feature>
<organism evidence="3 4">
    <name type="scientific">Candidatus Finniella inopinata</name>
    <dbReference type="NCBI Taxonomy" id="1696036"/>
    <lineage>
        <taxon>Bacteria</taxon>
        <taxon>Pseudomonadati</taxon>
        <taxon>Pseudomonadota</taxon>
        <taxon>Alphaproteobacteria</taxon>
        <taxon>Holosporales</taxon>
        <taxon>Candidatus Paracaedibacteraceae</taxon>
        <taxon>Candidatus Finniella</taxon>
    </lineage>
</organism>
<sequence>MDNKIIKSFLFAACFVVQATGAMGSSSASQPAETETSLQQKIDLKAAELSKLPNQIQAFIKQIKTESAGIVNNANEISDIINSSGYSLASSLRAFSDANSTSLGNFITRTQSAIKEAQQIKEAAWLSKDKKQAHWDKLKSLGQKLTALQNLTTTQQTLEATQSNLSRQLATLKQQKEEQERKDAEERVRVENERKAEEKLKAQEAEQIETARIEAERLSEIKRKEAEALQVAKAEWEAKLNENAPIVQGLWKVRKARQQLKELKTVKQQEKAFVSNFLGFLGGAPSSSLTTNSREEKLVSWSGSSYKLFSAYSWDSNPDYTFVKTQAKANQYGDLFDLAVSHRAHSLNDSHADNNWTLKAREMGDDNLPAAVKLVRRCTQVLSKDNEDASPDVLKAIAEMAEDTLATGGRIGIDLRRQATAAELAVMIPALRQSGQRALLAAASKVENALESLARIYLDAAFKSAGFLKSRDHENLFNSHKAHCFIAATRGLKDCDDLIDSNFGSRLGMNKAQIQSTKQYYDSFD</sequence>